<organism evidence="2 3">
    <name type="scientific">Parthenolecanium corni</name>
    <dbReference type="NCBI Taxonomy" id="536013"/>
    <lineage>
        <taxon>Eukaryota</taxon>
        <taxon>Metazoa</taxon>
        <taxon>Ecdysozoa</taxon>
        <taxon>Arthropoda</taxon>
        <taxon>Hexapoda</taxon>
        <taxon>Insecta</taxon>
        <taxon>Pterygota</taxon>
        <taxon>Neoptera</taxon>
        <taxon>Paraneoptera</taxon>
        <taxon>Hemiptera</taxon>
        <taxon>Sternorrhyncha</taxon>
        <taxon>Coccoidea</taxon>
        <taxon>Coccidae</taxon>
        <taxon>Parthenolecanium</taxon>
    </lineage>
</organism>
<gene>
    <name evidence="2" type="ORF">V9T40_004771</name>
</gene>
<comment type="caution">
    <text evidence="2">The sequence shown here is derived from an EMBL/GenBank/DDBJ whole genome shotgun (WGS) entry which is preliminary data.</text>
</comment>
<accession>A0AAN9TGW3</accession>
<proteinExistence type="predicted"/>
<name>A0AAN9TGW3_9HEMI</name>
<dbReference type="Proteomes" id="UP001367676">
    <property type="component" value="Unassembled WGS sequence"/>
</dbReference>
<sequence>MRIPEIAIALYSLHPFTHSPTRHSPSSSSRPSSTTPRRLAPVPGPQQQQQQPPPKVLYSWSVPIRRGGRDKINSCPRRSGAALRCI</sequence>
<protein>
    <submittedName>
        <fullName evidence="2">Uncharacterized protein</fullName>
    </submittedName>
</protein>
<reference evidence="2 3" key="1">
    <citation type="submission" date="2024-03" db="EMBL/GenBank/DDBJ databases">
        <title>Adaptation during the transition from Ophiocordyceps entomopathogen to insect associate is accompanied by gene loss and intensified selection.</title>
        <authorList>
            <person name="Ward C.M."/>
            <person name="Onetto C.A."/>
            <person name="Borneman A.R."/>
        </authorList>
    </citation>
    <scope>NUCLEOTIDE SEQUENCE [LARGE SCALE GENOMIC DNA]</scope>
    <source>
        <strain evidence="2">AWRI1</strain>
        <tissue evidence="2">Single Adult Female</tissue>
    </source>
</reference>
<keyword evidence="3" id="KW-1185">Reference proteome</keyword>
<feature type="compositionally biased region" description="Low complexity" evidence="1">
    <location>
        <begin position="17"/>
        <end position="38"/>
    </location>
</feature>
<feature type="region of interest" description="Disordered" evidence="1">
    <location>
        <begin position="14"/>
        <end position="86"/>
    </location>
</feature>
<evidence type="ECO:0000313" key="3">
    <source>
        <dbReference type="Proteomes" id="UP001367676"/>
    </source>
</evidence>
<evidence type="ECO:0000256" key="1">
    <source>
        <dbReference type="SAM" id="MobiDB-lite"/>
    </source>
</evidence>
<evidence type="ECO:0000313" key="2">
    <source>
        <dbReference type="EMBL" id="KAK7583808.1"/>
    </source>
</evidence>
<dbReference type="AlphaFoldDB" id="A0AAN9TGW3"/>
<dbReference type="EMBL" id="JBBCAQ010000032">
    <property type="protein sequence ID" value="KAK7583808.1"/>
    <property type="molecule type" value="Genomic_DNA"/>
</dbReference>